<feature type="region of interest" description="Disordered" evidence="1">
    <location>
        <begin position="128"/>
        <end position="205"/>
    </location>
</feature>
<gene>
    <name evidence="2" type="ORF">MEDL_20904</name>
</gene>
<keyword evidence="3" id="KW-1185">Reference proteome</keyword>
<feature type="compositionally biased region" description="Polar residues" evidence="1">
    <location>
        <begin position="196"/>
        <end position="205"/>
    </location>
</feature>
<feature type="region of interest" description="Disordered" evidence="1">
    <location>
        <begin position="79"/>
        <end position="112"/>
    </location>
</feature>
<dbReference type="OrthoDB" id="10070673at2759"/>
<proteinExistence type="predicted"/>
<feature type="compositionally biased region" description="Basic and acidic residues" evidence="1">
    <location>
        <begin position="135"/>
        <end position="144"/>
    </location>
</feature>
<reference evidence="2" key="1">
    <citation type="submission" date="2021-03" db="EMBL/GenBank/DDBJ databases">
        <authorList>
            <person name="Bekaert M."/>
        </authorList>
    </citation>
    <scope>NUCLEOTIDE SEQUENCE</scope>
</reference>
<feature type="compositionally biased region" description="Basic and acidic residues" evidence="1">
    <location>
        <begin position="85"/>
        <end position="105"/>
    </location>
</feature>
<feature type="compositionally biased region" description="Polar residues" evidence="1">
    <location>
        <begin position="152"/>
        <end position="161"/>
    </location>
</feature>
<dbReference type="Proteomes" id="UP000683360">
    <property type="component" value="Unassembled WGS sequence"/>
</dbReference>
<accession>A0A8S3RJL7</accession>
<feature type="compositionally biased region" description="Polar residues" evidence="1">
    <location>
        <begin position="168"/>
        <end position="178"/>
    </location>
</feature>
<evidence type="ECO:0000313" key="2">
    <source>
        <dbReference type="EMBL" id="CAG2206572.1"/>
    </source>
</evidence>
<evidence type="ECO:0000313" key="3">
    <source>
        <dbReference type="Proteomes" id="UP000683360"/>
    </source>
</evidence>
<feature type="compositionally biased region" description="Basic and acidic residues" evidence="1">
    <location>
        <begin position="179"/>
        <end position="188"/>
    </location>
</feature>
<sequence length="389" mass="44759">MGCNPLSNETEIGDDVERIINYRNRMDQRIDCEMSDEEMAAFFTEFIAVGERIDAYLSTKSNITFKDRITWYQTCPMGGQNGNEKVSEPKNHSKPDRDEENRIEQIDDNNIQNQIHEEVLDTGQNWNEQVSETENQSKQDRNEENQIENSDEINIQNQSTEEVIDTGENGNEQVSETENQSKQDKNEENQIENSDEINIQNQSTEEVIDTGRDWIEDISNIENQSTKDSDEDNRMKQSGCSSGVVKKEIYAHNTHLQTKNGNAEIRGQHHMPLTESIRAKPYDTDKSKEVKNTKTTDLFGKHNLQNQDFNIIKMDQAQCPKTEISDTCVDNDRDILKGKKKTDDKITDIESKEISEKGNASKVKIDKQSKFEELLKKLGLKNFFLTESI</sequence>
<evidence type="ECO:0000256" key="1">
    <source>
        <dbReference type="SAM" id="MobiDB-lite"/>
    </source>
</evidence>
<dbReference type="EMBL" id="CAJPWZ010001055">
    <property type="protein sequence ID" value="CAG2206572.1"/>
    <property type="molecule type" value="Genomic_DNA"/>
</dbReference>
<name>A0A8S3RJL7_MYTED</name>
<dbReference type="AlphaFoldDB" id="A0A8S3RJL7"/>
<organism evidence="2 3">
    <name type="scientific">Mytilus edulis</name>
    <name type="common">Blue mussel</name>
    <dbReference type="NCBI Taxonomy" id="6550"/>
    <lineage>
        <taxon>Eukaryota</taxon>
        <taxon>Metazoa</taxon>
        <taxon>Spiralia</taxon>
        <taxon>Lophotrochozoa</taxon>
        <taxon>Mollusca</taxon>
        <taxon>Bivalvia</taxon>
        <taxon>Autobranchia</taxon>
        <taxon>Pteriomorphia</taxon>
        <taxon>Mytilida</taxon>
        <taxon>Mytiloidea</taxon>
        <taxon>Mytilidae</taxon>
        <taxon>Mytilinae</taxon>
        <taxon>Mytilus</taxon>
    </lineage>
</organism>
<protein>
    <submittedName>
        <fullName evidence="2">Uncharacterized protein</fullName>
    </submittedName>
</protein>
<comment type="caution">
    <text evidence="2">The sequence shown here is derived from an EMBL/GenBank/DDBJ whole genome shotgun (WGS) entry which is preliminary data.</text>
</comment>